<feature type="domain" description="Molybdopterin-guanine dinucleotide biosynthesis protein B (MobB)" evidence="1">
    <location>
        <begin position="9"/>
        <end position="126"/>
    </location>
</feature>
<protein>
    <submittedName>
        <fullName evidence="2">Molybdopterin-guanine dinucleotide biosynthesis protein B</fullName>
    </submittedName>
</protein>
<organism evidence="2 3">
    <name type="scientific">Pontibacillus salicampi</name>
    <dbReference type="NCBI Taxonomy" id="1449801"/>
    <lineage>
        <taxon>Bacteria</taxon>
        <taxon>Bacillati</taxon>
        <taxon>Bacillota</taxon>
        <taxon>Bacilli</taxon>
        <taxon>Bacillales</taxon>
        <taxon>Bacillaceae</taxon>
        <taxon>Pontibacillus</taxon>
    </lineage>
</organism>
<dbReference type="EMBL" id="JBHLTP010000011">
    <property type="protein sequence ID" value="MFC0524797.1"/>
    <property type="molecule type" value="Genomic_DNA"/>
</dbReference>
<reference evidence="2 3" key="1">
    <citation type="submission" date="2024-09" db="EMBL/GenBank/DDBJ databases">
        <authorList>
            <person name="Sun Q."/>
            <person name="Mori K."/>
        </authorList>
    </citation>
    <scope>NUCLEOTIDE SEQUENCE [LARGE SCALE GENOMIC DNA]</scope>
    <source>
        <strain evidence="2 3">NCAIM B.02529</strain>
    </source>
</reference>
<dbReference type="SUPFAM" id="SSF52540">
    <property type="entry name" value="P-loop containing nucleoside triphosphate hydrolases"/>
    <property type="match status" value="1"/>
</dbReference>
<dbReference type="RefSeq" id="WP_377349169.1">
    <property type="nucleotide sequence ID" value="NZ_JBHLTP010000011.1"/>
</dbReference>
<sequence length="173" mass="19657">MGSRFPFFVFQIVGYKHSGKTTLMEKIIKALEKEGLRVGTFKHHGHGGFPDIMENQNDSEKHRLAGAVVSGVEGEGLLQLVGKQSTWSLDEVLSAYESFHLDVVLVEGCKAATFPKCVLLRGREDMDLLDLPAVEVVITKETIKESWSVPCFRREEEEQYIPWLIRHVKERRS</sequence>
<evidence type="ECO:0000259" key="1">
    <source>
        <dbReference type="Pfam" id="PF03205"/>
    </source>
</evidence>
<dbReference type="NCBIfam" id="TIGR00176">
    <property type="entry name" value="mobB"/>
    <property type="match status" value="1"/>
</dbReference>
<dbReference type="InterPro" id="IPR004435">
    <property type="entry name" value="MobB_dom"/>
</dbReference>
<dbReference type="Pfam" id="PF03205">
    <property type="entry name" value="MobB"/>
    <property type="match status" value="1"/>
</dbReference>
<comment type="caution">
    <text evidence="2">The sequence shown here is derived from an EMBL/GenBank/DDBJ whole genome shotgun (WGS) entry which is preliminary data.</text>
</comment>
<dbReference type="Proteomes" id="UP001589836">
    <property type="component" value="Unassembled WGS sequence"/>
</dbReference>
<dbReference type="InterPro" id="IPR052539">
    <property type="entry name" value="MGD_biosynthesis_adapter"/>
</dbReference>
<accession>A0ABV6LQV5</accession>
<proteinExistence type="predicted"/>
<dbReference type="PANTHER" id="PTHR40072">
    <property type="entry name" value="MOLYBDOPTERIN-GUANINE DINUCLEOTIDE BIOSYNTHESIS ADAPTER PROTEIN-RELATED"/>
    <property type="match status" value="1"/>
</dbReference>
<keyword evidence="3" id="KW-1185">Reference proteome</keyword>
<name>A0ABV6LQV5_9BACI</name>
<dbReference type="Gene3D" id="3.40.50.300">
    <property type="entry name" value="P-loop containing nucleotide triphosphate hydrolases"/>
    <property type="match status" value="1"/>
</dbReference>
<evidence type="ECO:0000313" key="3">
    <source>
        <dbReference type="Proteomes" id="UP001589836"/>
    </source>
</evidence>
<dbReference type="PANTHER" id="PTHR40072:SF1">
    <property type="entry name" value="MOLYBDOPTERIN-GUANINE DINUCLEOTIDE BIOSYNTHESIS ADAPTER PROTEIN"/>
    <property type="match status" value="1"/>
</dbReference>
<evidence type="ECO:0000313" key="2">
    <source>
        <dbReference type="EMBL" id="MFC0524797.1"/>
    </source>
</evidence>
<dbReference type="InterPro" id="IPR027417">
    <property type="entry name" value="P-loop_NTPase"/>
</dbReference>
<gene>
    <name evidence="2" type="primary">mobB</name>
    <name evidence="2" type="ORF">ACFFGV_14560</name>
</gene>